<feature type="signal peptide" evidence="5">
    <location>
        <begin position="1"/>
        <end position="29"/>
    </location>
</feature>
<dbReference type="GO" id="GO:0005125">
    <property type="term" value="F:cytokine activity"/>
    <property type="evidence" value="ECO:0007669"/>
    <property type="project" value="InterPro"/>
</dbReference>
<dbReference type="Gene3D" id="2.10.90.10">
    <property type="entry name" value="Cystine-knot cytokines"/>
    <property type="match status" value="1"/>
</dbReference>
<evidence type="ECO:0000256" key="3">
    <source>
        <dbReference type="ARBA" id="ARBA00022525"/>
    </source>
</evidence>
<evidence type="ECO:0000313" key="7">
    <source>
        <dbReference type="Proteomes" id="UP000230750"/>
    </source>
</evidence>
<evidence type="ECO:0000313" key="6">
    <source>
        <dbReference type="EMBL" id="PIK38783.1"/>
    </source>
</evidence>
<proteinExistence type="inferred from homology"/>
<sequence>MVSTKSISLGKSTLWIAFSCIVLANSVESRSAPCTRRAASSGPIFTIPQTSWEAYANDTLRSREDVDTDAAVQCPDRLPEHGLNARVVATTSSCPWINSETFDADRIPMVIQHARCLCDGCFDPRDGILQRDLTCSPIEINMDVLRKTETRNGYVRWSPTTERVSVGCACQIELMA</sequence>
<dbReference type="InterPro" id="IPR029034">
    <property type="entry name" value="Cystine-knot_cytokine"/>
</dbReference>
<dbReference type="Proteomes" id="UP000230750">
    <property type="component" value="Unassembled WGS sequence"/>
</dbReference>
<organism evidence="6 7">
    <name type="scientific">Stichopus japonicus</name>
    <name type="common">Sea cucumber</name>
    <dbReference type="NCBI Taxonomy" id="307972"/>
    <lineage>
        <taxon>Eukaryota</taxon>
        <taxon>Metazoa</taxon>
        <taxon>Echinodermata</taxon>
        <taxon>Eleutherozoa</taxon>
        <taxon>Echinozoa</taxon>
        <taxon>Holothuroidea</taxon>
        <taxon>Aspidochirotacea</taxon>
        <taxon>Aspidochirotida</taxon>
        <taxon>Stichopodidae</taxon>
        <taxon>Apostichopus</taxon>
    </lineage>
</organism>
<dbReference type="STRING" id="307972.A0A2G8JSS1"/>
<evidence type="ECO:0000256" key="2">
    <source>
        <dbReference type="ARBA" id="ARBA00007236"/>
    </source>
</evidence>
<keyword evidence="4 5" id="KW-0732">Signal</keyword>
<comment type="similarity">
    <text evidence="2">Belongs to the IL-17 family.</text>
</comment>
<accession>A0A2G8JSS1</accession>
<evidence type="ECO:0000256" key="5">
    <source>
        <dbReference type="SAM" id="SignalP"/>
    </source>
</evidence>
<comment type="subcellular location">
    <subcellularLocation>
        <location evidence="1">Secreted</location>
    </subcellularLocation>
</comment>
<comment type="caution">
    <text evidence="6">The sequence shown here is derived from an EMBL/GenBank/DDBJ whole genome shotgun (WGS) entry which is preliminary data.</text>
</comment>
<protein>
    <submittedName>
        <fullName evidence="6">Putative interleukin 17-like protein</fullName>
    </submittedName>
</protein>
<dbReference type="SUPFAM" id="SSF57501">
    <property type="entry name" value="Cystine-knot cytokines"/>
    <property type="match status" value="1"/>
</dbReference>
<dbReference type="InterPro" id="IPR010345">
    <property type="entry name" value="IL-17_fam"/>
</dbReference>
<reference evidence="6 7" key="1">
    <citation type="journal article" date="2017" name="PLoS Biol.">
        <title>The sea cucumber genome provides insights into morphological evolution and visceral regeneration.</title>
        <authorList>
            <person name="Zhang X."/>
            <person name="Sun L."/>
            <person name="Yuan J."/>
            <person name="Sun Y."/>
            <person name="Gao Y."/>
            <person name="Zhang L."/>
            <person name="Li S."/>
            <person name="Dai H."/>
            <person name="Hamel J.F."/>
            <person name="Liu C."/>
            <person name="Yu Y."/>
            <person name="Liu S."/>
            <person name="Lin W."/>
            <person name="Guo K."/>
            <person name="Jin S."/>
            <person name="Xu P."/>
            <person name="Storey K.B."/>
            <person name="Huan P."/>
            <person name="Zhang T."/>
            <person name="Zhou Y."/>
            <person name="Zhang J."/>
            <person name="Lin C."/>
            <person name="Li X."/>
            <person name="Xing L."/>
            <person name="Huo D."/>
            <person name="Sun M."/>
            <person name="Wang L."/>
            <person name="Mercier A."/>
            <person name="Li F."/>
            <person name="Yang H."/>
            <person name="Xiang J."/>
        </authorList>
    </citation>
    <scope>NUCLEOTIDE SEQUENCE [LARGE SCALE GENOMIC DNA]</scope>
    <source>
        <strain evidence="6">Shaxun</strain>
        <tissue evidence="6">Muscle</tissue>
    </source>
</reference>
<keyword evidence="7" id="KW-1185">Reference proteome</keyword>
<evidence type="ECO:0000256" key="1">
    <source>
        <dbReference type="ARBA" id="ARBA00004613"/>
    </source>
</evidence>
<feature type="chain" id="PRO_5013641102" evidence="5">
    <location>
        <begin position="30"/>
        <end position="176"/>
    </location>
</feature>
<gene>
    <name evidence="6" type="ORF">BSL78_24378</name>
</gene>
<name>A0A2G8JSS1_STIJA</name>
<dbReference type="EMBL" id="MRZV01001314">
    <property type="protein sequence ID" value="PIK38783.1"/>
    <property type="molecule type" value="Genomic_DNA"/>
</dbReference>
<dbReference type="GO" id="GO:0005576">
    <property type="term" value="C:extracellular region"/>
    <property type="evidence" value="ECO:0007669"/>
    <property type="project" value="UniProtKB-SubCell"/>
</dbReference>
<keyword evidence="3" id="KW-0964">Secreted</keyword>
<evidence type="ECO:0000256" key="4">
    <source>
        <dbReference type="ARBA" id="ARBA00022729"/>
    </source>
</evidence>
<dbReference type="Pfam" id="PF06083">
    <property type="entry name" value="IL17"/>
    <property type="match status" value="1"/>
</dbReference>
<dbReference type="OrthoDB" id="6093351at2759"/>
<dbReference type="AlphaFoldDB" id="A0A2G8JSS1"/>